<proteinExistence type="predicted"/>
<keyword evidence="1" id="KW-0808">Transferase</keyword>
<dbReference type="InterPro" id="IPR016181">
    <property type="entry name" value="Acyl_CoA_acyltransferase"/>
</dbReference>
<dbReference type="Proteomes" id="UP001595699">
    <property type="component" value="Unassembled WGS sequence"/>
</dbReference>
<dbReference type="InterPro" id="IPR000182">
    <property type="entry name" value="GNAT_dom"/>
</dbReference>
<dbReference type="RefSeq" id="WP_205114022.1">
    <property type="nucleotide sequence ID" value="NZ_JAFBCM010000001.1"/>
</dbReference>
<evidence type="ECO:0000259" key="3">
    <source>
        <dbReference type="PROSITE" id="PS51186"/>
    </source>
</evidence>
<sequence>MRWPAGIVARPLAKSDVDALAVLLAAAEAVDHHGTSFDADHLIEELDTPYLDLALDTLGLWDGGRMVGCAKVWSRPGVVDVDRVWIDGRIHPSWRRRGLGRLLLEWGCARARVAHAERHPGVPGKFQGRCNATNESASALFTGAGFALARCYFGMERQLSLEIPPAPVPEGLRVVTFDPAYDEATRMAHNEAFRDHWGSRERTEQDWRASVTGSRTFRGPMSQLALDGDQVVAYVLGYDHGEGELHVGFVGTRRSHRGRGLANALVSRVLTAAAVDGYAVATLGVDAENATGALGLYERIGFVARRKTANYSLEM</sequence>
<reference evidence="5" key="1">
    <citation type="journal article" date="2019" name="Int. J. Syst. Evol. Microbiol.">
        <title>The Global Catalogue of Microorganisms (GCM) 10K type strain sequencing project: providing services to taxonomists for standard genome sequencing and annotation.</title>
        <authorList>
            <consortium name="The Broad Institute Genomics Platform"/>
            <consortium name="The Broad Institute Genome Sequencing Center for Infectious Disease"/>
            <person name="Wu L."/>
            <person name="Ma J."/>
        </authorList>
    </citation>
    <scope>NUCLEOTIDE SEQUENCE [LARGE SCALE GENOMIC DNA]</scope>
    <source>
        <strain evidence="5">CGMCC 4.7241</strain>
    </source>
</reference>
<dbReference type="EMBL" id="JBHRZH010000009">
    <property type="protein sequence ID" value="MFC3761542.1"/>
    <property type="molecule type" value="Genomic_DNA"/>
</dbReference>
<dbReference type="InterPro" id="IPR050680">
    <property type="entry name" value="YpeA/RimI_acetyltransf"/>
</dbReference>
<dbReference type="CDD" id="cd04301">
    <property type="entry name" value="NAT_SF"/>
    <property type="match status" value="1"/>
</dbReference>
<dbReference type="PROSITE" id="PS51186">
    <property type="entry name" value="GNAT"/>
    <property type="match status" value="2"/>
</dbReference>
<gene>
    <name evidence="4" type="ORF">ACFOUW_11890</name>
</gene>
<dbReference type="PANTHER" id="PTHR43420">
    <property type="entry name" value="ACETYLTRANSFERASE"/>
    <property type="match status" value="1"/>
</dbReference>
<evidence type="ECO:0000313" key="5">
    <source>
        <dbReference type="Proteomes" id="UP001595699"/>
    </source>
</evidence>
<dbReference type="SUPFAM" id="SSF55729">
    <property type="entry name" value="Acyl-CoA N-acyltransferases (Nat)"/>
    <property type="match status" value="2"/>
</dbReference>
<feature type="domain" description="N-acetyltransferase" evidence="3">
    <location>
        <begin position="172"/>
        <end position="315"/>
    </location>
</feature>
<dbReference type="Gene3D" id="3.40.630.30">
    <property type="match status" value="1"/>
</dbReference>
<evidence type="ECO:0000313" key="4">
    <source>
        <dbReference type="EMBL" id="MFC3761542.1"/>
    </source>
</evidence>
<comment type="caution">
    <text evidence="4">The sequence shown here is derived from an EMBL/GenBank/DDBJ whole genome shotgun (WGS) entry which is preliminary data.</text>
</comment>
<evidence type="ECO:0000256" key="2">
    <source>
        <dbReference type="ARBA" id="ARBA00023315"/>
    </source>
</evidence>
<name>A0ABV7Y9I0_9ACTN</name>
<dbReference type="PANTHER" id="PTHR43420:SF44">
    <property type="entry name" value="ACETYLTRANSFERASE YPEA"/>
    <property type="match status" value="1"/>
</dbReference>
<keyword evidence="2" id="KW-0012">Acyltransferase</keyword>
<protein>
    <submittedName>
        <fullName evidence="4">GNAT family N-acetyltransferase</fullName>
    </submittedName>
</protein>
<evidence type="ECO:0000256" key="1">
    <source>
        <dbReference type="ARBA" id="ARBA00022679"/>
    </source>
</evidence>
<accession>A0ABV7Y9I0</accession>
<organism evidence="4 5">
    <name type="scientific">Tenggerimyces flavus</name>
    <dbReference type="NCBI Taxonomy" id="1708749"/>
    <lineage>
        <taxon>Bacteria</taxon>
        <taxon>Bacillati</taxon>
        <taxon>Actinomycetota</taxon>
        <taxon>Actinomycetes</taxon>
        <taxon>Propionibacteriales</taxon>
        <taxon>Nocardioidaceae</taxon>
        <taxon>Tenggerimyces</taxon>
    </lineage>
</organism>
<feature type="domain" description="N-acetyltransferase" evidence="3">
    <location>
        <begin position="7"/>
        <end position="164"/>
    </location>
</feature>
<dbReference type="Pfam" id="PF00583">
    <property type="entry name" value="Acetyltransf_1"/>
    <property type="match status" value="2"/>
</dbReference>
<keyword evidence="5" id="KW-1185">Reference proteome</keyword>